<comment type="caution">
    <text evidence="2">The sequence shown here is derived from an EMBL/GenBank/DDBJ whole genome shotgun (WGS) entry which is preliminary data.</text>
</comment>
<protein>
    <submittedName>
        <fullName evidence="2">Uncharacterized protein</fullName>
    </submittedName>
</protein>
<accession>A0A0F9MFR2</accession>
<dbReference type="EMBL" id="LAZR01010254">
    <property type="protein sequence ID" value="KKM67977.1"/>
    <property type="molecule type" value="Genomic_DNA"/>
</dbReference>
<sequence length="101" mass="10892">MPEKEKKKFTYTQLAELLVKESDIHEGYWGLFLEFGLGGANLPIADPDGQMVLRPAAIIPVSVIGIQEFGGPNPLTVDAAEVNPKPKGTSKRRKKTGSGTV</sequence>
<evidence type="ECO:0000313" key="2">
    <source>
        <dbReference type="EMBL" id="KKM67977.1"/>
    </source>
</evidence>
<organism evidence="2">
    <name type="scientific">marine sediment metagenome</name>
    <dbReference type="NCBI Taxonomy" id="412755"/>
    <lineage>
        <taxon>unclassified sequences</taxon>
        <taxon>metagenomes</taxon>
        <taxon>ecological metagenomes</taxon>
    </lineage>
</organism>
<name>A0A0F9MFR2_9ZZZZ</name>
<gene>
    <name evidence="2" type="ORF">LCGC14_1465720</name>
</gene>
<reference evidence="2" key="1">
    <citation type="journal article" date="2015" name="Nature">
        <title>Complex archaea that bridge the gap between prokaryotes and eukaryotes.</title>
        <authorList>
            <person name="Spang A."/>
            <person name="Saw J.H."/>
            <person name="Jorgensen S.L."/>
            <person name="Zaremba-Niedzwiedzka K."/>
            <person name="Martijn J."/>
            <person name="Lind A.E."/>
            <person name="van Eijk R."/>
            <person name="Schleper C."/>
            <person name="Guy L."/>
            <person name="Ettema T.J."/>
        </authorList>
    </citation>
    <scope>NUCLEOTIDE SEQUENCE</scope>
</reference>
<proteinExistence type="predicted"/>
<evidence type="ECO:0000256" key="1">
    <source>
        <dbReference type="SAM" id="MobiDB-lite"/>
    </source>
</evidence>
<feature type="compositionally biased region" description="Basic residues" evidence="1">
    <location>
        <begin position="88"/>
        <end position="101"/>
    </location>
</feature>
<feature type="region of interest" description="Disordered" evidence="1">
    <location>
        <begin position="77"/>
        <end position="101"/>
    </location>
</feature>
<dbReference type="AlphaFoldDB" id="A0A0F9MFR2"/>